<dbReference type="HOGENOM" id="CLU_1897756_0_0_1"/>
<comment type="caution">
    <text evidence="1">The sequence shown here is derived from an EMBL/GenBank/DDBJ whole genome shotgun (WGS) entry which is preliminary data.</text>
</comment>
<sequence>MSNRTACVNEKLGQHTGFKAARSPDGAVIRFQDLDSVEKCKAVAVRALQHLLEPSLAAPMYQKRRIIMSAVLAKRSSGGEVARKNQLCCSRFALTFTPARACLAHGENERRGQFANQARALIVSRASSKQFLVF</sequence>
<organism evidence="1 2">
    <name type="scientific">Ustilago hordei</name>
    <name type="common">Barley covered smut fungus</name>
    <dbReference type="NCBI Taxonomy" id="120017"/>
    <lineage>
        <taxon>Eukaryota</taxon>
        <taxon>Fungi</taxon>
        <taxon>Dikarya</taxon>
        <taxon>Basidiomycota</taxon>
        <taxon>Ustilaginomycotina</taxon>
        <taxon>Ustilaginomycetes</taxon>
        <taxon>Ustilaginales</taxon>
        <taxon>Ustilaginaceae</taxon>
        <taxon>Ustilago</taxon>
    </lineage>
</organism>
<dbReference type="Proteomes" id="UP000006174">
    <property type="component" value="Unassembled WGS sequence"/>
</dbReference>
<reference evidence="1 2" key="1">
    <citation type="journal article" date="2012" name="Plant Cell">
        <title>Genome comparison of barley and maize smut fungi reveals targeted loss of RNA silencing components and species-specific presence of transposable elements.</title>
        <authorList>
            <person name="Laurie J.D."/>
            <person name="Ali S."/>
            <person name="Linning R."/>
            <person name="Mannhaupt G."/>
            <person name="Wong P."/>
            <person name="Gueldener U."/>
            <person name="Muensterkoetter M."/>
            <person name="Moore R."/>
            <person name="Kahmann R."/>
            <person name="Bakkeren G."/>
            <person name="Schirawski J."/>
        </authorList>
    </citation>
    <scope>NUCLEOTIDE SEQUENCE [LARGE SCALE GENOMIC DNA]</scope>
    <source>
        <strain evidence="2">Uh4875-4</strain>
    </source>
</reference>
<name>I2G6J9_USTHO</name>
<dbReference type="EMBL" id="CAGI01000195">
    <property type="protein sequence ID" value="CCF54792.1"/>
    <property type="molecule type" value="Genomic_DNA"/>
</dbReference>
<dbReference type="AlphaFoldDB" id="I2G6J9"/>
<evidence type="ECO:0000313" key="1">
    <source>
        <dbReference type="EMBL" id="CCF54792.1"/>
    </source>
</evidence>
<keyword evidence="2" id="KW-1185">Reference proteome</keyword>
<evidence type="ECO:0000313" key="2">
    <source>
        <dbReference type="Proteomes" id="UP000006174"/>
    </source>
</evidence>
<gene>
    <name evidence="1" type="ORF">UHOR_01575</name>
</gene>
<protein>
    <submittedName>
        <fullName evidence="1">Uncharacterized protein</fullName>
    </submittedName>
</protein>
<proteinExistence type="predicted"/>
<accession>I2G6J9</accession>